<dbReference type="InterPro" id="IPR027417">
    <property type="entry name" value="P-loop_NTPase"/>
</dbReference>
<dbReference type="PANTHER" id="PTHR23077">
    <property type="entry name" value="AAA-FAMILY ATPASE"/>
    <property type="match status" value="1"/>
</dbReference>
<dbReference type="GO" id="GO:0005524">
    <property type="term" value="F:ATP binding"/>
    <property type="evidence" value="ECO:0007669"/>
    <property type="project" value="InterPro"/>
</dbReference>
<dbReference type="CDD" id="cd19481">
    <property type="entry name" value="RecA-like_protease"/>
    <property type="match status" value="1"/>
</dbReference>
<dbReference type="InterPro" id="IPR003593">
    <property type="entry name" value="AAA+_ATPase"/>
</dbReference>
<dbReference type="STRING" id="930990.A0A067N9X8"/>
<proteinExistence type="predicted"/>
<dbReference type="OrthoDB" id="2115716at2759"/>
<dbReference type="GO" id="GO:1990275">
    <property type="term" value="F:preribosome binding"/>
    <property type="evidence" value="ECO:0007669"/>
    <property type="project" value="TreeGrafter"/>
</dbReference>
<dbReference type="Pfam" id="PF00004">
    <property type="entry name" value="AAA"/>
    <property type="match status" value="1"/>
</dbReference>
<dbReference type="PANTHER" id="PTHR23077:SF132">
    <property type="entry name" value="ATP-DEPENDENT ZN PROTEASE"/>
    <property type="match status" value="1"/>
</dbReference>
<sequence>MSSLDEEFVNISFDDEVHAGRPLSEKWINHFSQDRAGTDTTITHALQRMYPHHSLIVTSDYGLQILGLPGAQYAPIPGETRLSHTVFSPPARRVDGYGALAEDIKFGAFYVEWQSQHFILYLAEWAEGFGTTRQHFILHKGLDETPIRSLILAASNYALELREEILVFEGGSWLKDHGLWVEVQKANWQDVILDENFKVRVQDDIHGFFKSEQVYRDLGVAWKRGVIFLGPPGNGKTISLKAIMKGSSHPSLYVKSFKSWAGEEASIRAIFTKARQMAPCILVLEDLDSLINDGNRSFFLNEVDGLESNSGILVIATTNHFDRLDPGLSSRPSRFDRKYLFPNPSHDERIQYGKYWQQKLKDNDSVAFPDSLLSEVADLTEDFSFAYLKEAFVSSLILLAGGARHDSFEVVLKEQIQSLRKQLDNPEGEKSIV</sequence>
<dbReference type="AlphaFoldDB" id="A0A067N9X8"/>
<reference evidence="3" key="1">
    <citation type="journal article" date="2014" name="Proc. Natl. Acad. Sci. U.S.A.">
        <title>Extensive sampling of basidiomycete genomes demonstrates inadequacy of the white-rot/brown-rot paradigm for wood decay fungi.</title>
        <authorList>
            <person name="Riley R."/>
            <person name="Salamov A.A."/>
            <person name="Brown D.W."/>
            <person name="Nagy L.G."/>
            <person name="Floudas D."/>
            <person name="Held B.W."/>
            <person name="Levasseur A."/>
            <person name="Lombard V."/>
            <person name="Morin E."/>
            <person name="Otillar R."/>
            <person name="Lindquist E.A."/>
            <person name="Sun H."/>
            <person name="LaButti K.M."/>
            <person name="Schmutz J."/>
            <person name="Jabbour D."/>
            <person name="Luo H."/>
            <person name="Baker S.E."/>
            <person name="Pisabarro A.G."/>
            <person name="Walton J.D."/>
            <person name="Blanchette R.A."/>
            <person name="Henrissat B."/>
            <person name="Martin F."/>
            <person name="Cullen D."/>
            <person name="Hibbett D.S."/>
            <person name="Grigoriev I.V."/>
        </authorList>
    </citation>
    <scope>NUCLEOTIDE SEQUENCE [LARGE SCALE GENOMIC DNA]</scope>
    <source>
        <strain evidence="3">FD-172 SS1</strain>
    </source>
</reference>
<dbReference type="GO" id="GO:0005634">
    <property type="term" value="C:nucleus"/>
    <property type="evidence" value="ECO:0007669"/>
    <property type="project" value="TreeGrafter"/>
</dbReference>
<dbReference type="EMBL" id="KL198017">
    <property type="protein sequence ID" value="KDQ20601.1"/>
    <property type="molecule type" value="Genomic_DNA"/>
</dbReference>
<dbReference type="Proteomes" id="UP000027195">
    <property type="component" value="Unassembled WGS sequence"/>
</dbReference>
<accession>A0A067N9X8</accession>
<gene>
    <name evidence="2" type="ORF">BOTBODRAFT_26605</name>
</gene>
<dbReference type="HOGENOM" id="CLU_025506_0_0_1"/>
<dbReference type="Gene3D" id="3.40.50.300">
    <property type="entry name" value="P-loop containing nucleotide triphosphate hydrolases"/>
    <property type="match status" value="1"/>
</dbReference>
<dbReference type="InterPro" id="IPR050168">
    <property type="entry name" value="AAA_ATPase_domain"/>
</dbReference>
<evidence type="ECO:0000313" key="3">
    <source>
        <dbReference type="Proteomes" id="UP000027195"/>
    </source>
</evidence>
<dbReference type="SMART" id="SM00382">
    <property type="entry name" value="AAA"/>
    <property type="match status" value="1"/>
</dbReference>
<evidence type="ECO:0000313" key="2">
    <source>
        <dbReference type="EMBL" id="KDQ20601.1"/>
    </source>
</evidence>
<keyword evidence="3" id="KW-1185">Reference proteome</keyword>
<protein>
    <recommendedName>
        <fullName evidence="1">AAA+ ATPase domain-containing protein</fullName>
    </recommendedName>
</protein>
<feature type="domain" description="AAA+ ATPase" evidence="1">
    <location>
        <begin position="222"/>
        <end position="345"/>
    </location>
</feature>
<dbReference type="GO" id="GO:0042254">
    <property type="term" value="P:ribosome biogenesis"/>
    <property type="evidence" value="ECO:0007669"/>
    <property type="project" value="TreeGrafter"/>
</dbReference>
<organism evidence="2 3">
    <name type="scientific">Botryobasidium botryosum (strain FD-172 SS1)</name>
    <dbReference type="NCBI Taxonomy" id="930990"/>
    <lineage>
        <taxon>Eukaryota</taxon>
        <taxon>Fungi</taxon>
        <taxon>Dikarya</taxon>
        <taxon>Basidiomycota</taxon>
        <taxon>Agaricomycotina</taxon>
        <taxon>Agaricomycetes</taxon>
        <taxon>Cantharellales</taxon>
        <taxon>Botryobasidiaceae</taxon>
        <taxon>Botryobasidium</taxon>
    </lineage>
</organism>
<evidence type="ECO:0000259" key="1">
    <source>
        <dbReference type="SMART" id="SM00382"/>
    </source>
</evidence>
<dbReference type="GO" id="GO:0016887">
    <property type="term" value="F:ATP hydrolysis activity"/>
    <property type="evidence" value="ECO:0007669"/>
    <property type="project" value="InterPro"/>
</dbReference>
<dbReference type="InterPro" id="IPR003959">
    <property type="entry name" value="ATPase_AAA_core"/>
</dbReference>
<dbReference type="GO" id="GO:0003723">
    <property type="term" value="F:RNA binding"/>
    <property type="evidence" value="ECO:0007669"/>
    <property type="project" value="TreeGrafter"/>
</dbReference>
<name>A0A067N9X8_BOTB1</name>
<dbReference type="InParanoid" id="A0A067N9X8"/>
<dbReference type="SUPFAM" id="SSF52540">
    <property type="entry name" value="P-loop containing nucleoside triphosphate hydrolases"/>
    <property type="match status" value="1"/>
</dbReference>